<proteinExistence type="predicted"/>
<evidence type="ECO:0000313" key="1">
    <source>
        <dbReference type="EMBL" id="KAJ1144106.1"/>
    </source>
</evidence>
<dbReference type="EMBL" id="JANPWB010000010">
    <property type="protein sequence ID" value="KAJ1144106.1"/>
    <property type="molecule type" value="Genomic_DNA"/>
</dbReference>
<name>A0AAV7QUG0_PLEWA</name>
<evidence type="ECO:0000313" key="2">
    <source>
        <dbReference type="Proteomes" id="UP001066276"/>
    </source>
</evidence>
<dbReference type="AlphaFoldDB" id="A0AAV7QUG0"/>
<protein>
    <submittedName>
        <fullName evidence="1">Uncharacterized protein</fullName>
    </submittedName>
</protein>
<organism evidence="1 2">
    <name type="scientific">Pleurodeles waltl</name>
    <name type="common">Iberian ribbed newt</name>
    <dbReference type="NCBI Taxonomy" id="8319"/>
    <lineage>
        <taxon>Eukaryota</taxon>
        <taxon>Metazoa</taxon>
        <taxon>Chordata</taxon>
        <taxon>Craniata</taxon>
        <taxon>Vertebrata</taxon>
        <taxon>Euteleostomi</taxon>
        <taxon>Amphibia</taxon>
        <taxon>Batrachia</taxon>
        <taxon>Caudata</taxon>
        <taxon>Salamandroidea</taxon>
        <taxon>Salamandridae</taxon>
        <taxon>Pleurodelinae</taxon>
        <taxon>Pleurodeles</taxon>
    </lineage>
</organism>
<accession>A0AAV7QUG0</accession>
<gene>
    <name evidence="1" type="ORF">NDU88_010408</name>
</gene>
<reference evidence="1" key="1">
    <citation type="journal article" date="2022" name="bioRxiv">
        <title>Sequencing and chromosome-scale assembly of the giantPleurodeles waltlgenome.</title>
        <authorList>
            <person name="Brown T."/>
            <person name="Elewa A."/>
            <person name="Iarovenko S."/>
            <person name="Subramanian E."/>
            <person name="Araus A.J."/>
            <person name="Petzold A."/>
            <person name="Susuki M."/>
            <person name="Suzuki K.-i.T."/>
            <person name="Hayashi T."/>
            <person name="Toyoda A."/>
            <person name="Oliveira C."/>
            <person name="Osipova E."/>
            <person name="Leigh N.D."/>
            <person name="Simon A."/>
            <person name="Yun M.H."/>
        </authorList>
    </citation>
    <scope>NUCLEOTIDE SEQUENCE</scope>
    <source>
        <strain evidence="1">20211129_DDA</strain>
        <tissue evidence="1">Liver</tissue>
    </source>
</reference>
<sequence>MIARPAPVGLAVVGAPSAKGLLRHRLPPDWGLDPRSLPEMLLSCGCGRAALLRGLAGPLEQGTADDDAHADQLVEMRTIHAELLRVIDYEAYTLKTHMDGDKASALLVQMIRPTPT</sequence>
<keyword evidence="2" id="KW-1185">Reference proteome</keyword>
<comment type="caution">
    <text evidence="1">The sequence shown here is derived from an EMBL/GenBank/DDBJ whole genome shotgun (WGS) entry which is preliminary data.</text>
</comment>
<dbReference type="Proteomes" id="UP001066276">
    <property type="component" value="Chromosome 6"/>
</dbReference>